<reference evidence="2 3" key="1">
    <citation type="journal article" date="2014" name="PLoS ONE">
        <title>Global Analysis of Gene Expression Profiles in Physic Nut (Jatropha curcas L.) Seedlings Exposed to Salt Stress.</title>
        <authorList>
            <person name="Zhang L."/>
            <person name="Zhang C."/>
            <person name="Wu P."/>
            <person name="Chen Y."/>
            <person name="Li M."/>
            <person name="Jiang H."/>
            <person name="Wu G."/>
        </authorList>
    </citation>
    <scope>NUCLEOTIDE SEQUENCE [LARGE SCALE GENOMIC DNA]</scope>
    <source>
        <strain evidence="3">cv. GZQX0401</strain>
        <tissue evidence="2">Young leaves</tissue>
    </source>
</reference>
<keyword evidence="1" id="KW-0175">Coiled coil</keyword>
<dbReference type="EMBL" id="KK914392">
    <property type="protein sequence ID" value="KDP37646.1"/>
    <property type="molecule type" value="Genomic_DNA"/>
</dbReference>
<evidence type="ECO:0000313" key="3">
    <source>
        <dbReference type="Proteomes" id="UP000027138"/>
    </source>
</evidence>
<evidence type="ECO:0000313" key="2">
    <source>
        <dbReference type="EMBL" id="KDP37646.1"/>
    </source>
</evidence>
<name>A0A067KN39_JATCU</name>
<sequence>MDLFIFFDEHQDHELKSHAINASIVNYARIKKLKGRVDELEVNKVEMKDKWKILNQSMIEQSNRHKEQVEILDAEYRKLEEVNKR</sequence>
<keyword evidence="3" id="KW-1185">Reference proteome</keyword>
<feature type="coiled-coil region" evidence="1">
    <location>
        <begin position="30"/>
        <end position="82"/>
    </location>
</feature>
<organism evidence="2 3">
    <name type="scientific">Jatropha curcas</name>
    <name type="common">Barbados nut</name>
    <dbReference type="NCBI Taxonomy" id="180498"/>
    <lineage>
        <taxon>Eukaryota</taxon>
        <taxon>Viridiplantae</taxon>
        <taxon>Streptophyta</taxon>
        <taxon>Embryophyta</taxon>
        <taxon>Tracheophyta</taxon>
        <taxon>Spermatophyta</taxon>
        <taxon>Magnoliopsida</taxon>
        <taxon>eudicotyledons</taxon>
        <taxon>Gunneridae</taxon>
        <taxon>Pentapetalae</taxon>
        <taxon>rosids</taxon>
        <taxon>fabids</taxon>
        <taxon>Malpighiales</taxon>
        <taxon>Euphorbiaceae</taxon>
        <taxon>Crotonoideae</taxon>
        <taxon>Jatropheae</taxon>
        <taxon>Jatropha</taxon>
    </lineage>
</organism>
<gene>
    <name evidence="2" type="ORF">JCGZ_07846</name>
</gene>
<proteinExistence type="predicted"/>
<dbReference type="AlphaFoldDB" id="A0A067KN39"/>
<dbReference type="Proteomes" id="UP000027138">
    <property type="component" value="Unassembled WGS sequence"/>
</dbReference>
<evidence type="ECO:0000256" key="1">
    <source>
        <dbReference type="SAM" id="Coils"/>
    </source>
</evidence>
<protein>
    <submittedName>
        <fullName evidence="2">Uncharacterized protein</fullName>
    </submittedName>
</protein>
<accession>A0A067KN39</accession>